<dbReference type="GeneID" id="88357610"/>
<feature type="transmembrane region" description="Helical" evidence="1">
    <location>
        <begin position="52"/>
        <end position="74"/>
    </location>
</feature>
<evidence type="ECO:0000256" key="1">
    <source>
        <dbReference type="SAM" id="Phobius"/>
    </source>
</evidence>
<protein>
    <submittedName>
        <fullName evidence="2">Uncharacterized protein</fullName>
    </submittedName>
</protein>
<sequence length="126" mass="14032">MRAGRWVILPSALTCAMVVLIALRIRIVRQRTGDWSGENCVIGPYNPAERSYLYAITAVFALTVATAVAVTITTNSRRARIVAIGLLVFCGLATLYIFAYVWAGLEYNNRPDPSMPCPFRRKDLHL</sequence>
<dbReference type="Proteomes" id="UP000221961">
    <property type="component" value="Chromosome"/>
</dbReference>
<dbReference type="KEGG" id="ntp:CRH09_09335"/>
<keyword evidence="1" id="KW-0472">Membrane</keyword>
<dbReference type="EMBL" id="CP023778">
    <property type="protein sequence ID" value="ATL66377.1"/>
    <property type="molecule type" value="Genomic_DNA"/>
</dbReference>
<keyword evidence="1" id="KW-0812">Transmembrane</keyword>
<proteinExistence type="predicted"/>
<keyword evidence="1" id="KW-1133">Transmembrane helix</keyword>
<evidence type="ECO:0000313" key="3">
    <source>
        <dbReference type="Proteomes" id="UP000221961"/>
    </source>
</evidence>
<feature type="transmembrane region" description="Helical" evidence="1">
    <location>
        <begin position="81"/>
        <end position="103"/>
    </location>
</feature>
<gene>
    <name evidence="2" type="ORF">CRH09_09335</name>
</gene>
<accession>A0A291RG88</accession>
<dbReference type="RefSeq" id="WP_098693578.1">
    <property type="nucleotide sequence ID" value="NZ_CP023778.1"/>
</dbReference>
<evidence type="ECO:0000313" key="2">
    <source>
        <dbReference type="EMBL" id="ATL66377.1"/>
    </source>
</evidence>
<dbReference type="AlphaFoldDB" id="A0A291RG88"/>
<reference evidence="2 3" key="1">
    <citation type="submission" date="2017-10" db="EMBL/GenBank/DDBJ databases">
        <title>Comparative genomics between pathogenic Norcardia.</title>
        <authorList>
            <person name="Zeng L."/>
        </authorList>
    </citation>
    <scope>NUCLEOTIDE SEQUENCE [LARGE SCALE GENOMIC DNA]</scope>
    <source>
        <strain evidence="2 3">NC_YFY_NT001</strain>
    </source>
</reference>
<name>A0A291RG88_9NOCA</name>
<organism evidence="2 3">
    <name type="scientific">Nocardia terpenica</name>
    <dbReference type="NCBI Taxonomy" id="455432"/>
    <lineage>
        <taxon>Bacteria</taxon>
        <taxon>Bacillati</taxon>
        <taxon>Actinomycetota</taxon>
        <taxon>Actinomycetes</taxon>
        <taxon>Mycobacteriales</taxon>
        <taxon>Nocardiaceae</taxon>
        <taxon>Nocardia</taxon>
    </lineage>
</organism>
<feature type="transmembrane region" description="Helical" evidence="1">
    <location>
        <begin position="7"/>
        <end position="27"/>
    </location>
</feature>